<dbReference type="PANTHER" id="PTHR43003:SF5">
    <property type="entry name" value="DNA-3-METHYLADENINE GLYCOSYLASE"/>
    <property type="match status" value="1"/>
</dbReference>
<dbReference type="KEGG" id="sniv:SFSGTM_17090"/>
<protein>
    <recommendedName>
        <fullName evidence="3">DNA-3-methyladenine glycosylase II</fullName>
        <ecNumber evidence="3">3.2.2.21</ecNumber>
    </recommendedName>
</protein>
<dbReference type="SMART" id="SM00478">
    <property type="entry name" value="ENDO3c"/>
    <property type="match status" value="1"/>
</dbReference>
<evidence type="ECO:0000313" key="8">
    <source>
        <dbReference type="Proteomes" id="UP000463939"/>
    </source>
</evidence>
<organism evidence="7 8">
    <name type="scientific">Sulfuriferula nivalis</name>
    <dbReference type="NCBI Taxonomy" id="2675298"/>
    <lineage>
        <taxon>Bacteria</taxon>
        <taxon>Pseudomonadati</taxon>
        <taxon>Pseudomonadota</taxon>
        <taxon>Betaproteobacteria</taxon>
        <taxon>Nitrosomonadales</taxon>
        <taxon>Sulfuricellaceae</taxon>
        <taxon>Sulfuriferula</taxon>
    </lineage>
</organism>
<dbReference type="InterPro" id="IPR051912">
    <property type="entry name" value="Alkylbase_DNA_Glycosylase/TA"/>
</dbReference>
<dbReference type="GO" id="GO:0032131">
    <property type="term" value="F:alkylated DNA binding"/>
    <property type="evidence" value="ECO:0007669"/>
    <property type="project" value="TreeGrafter"/>
</dbReference>
<dbReference type="Pfam" id="PF00730">
    <property type="entry name" value="HhH-GPD"/>
    <property type="match status" value="1"/>
</dbReference>
<feature type="domain" description="HhH-GPD" evidence="6">
    <location>
        <begin position="46"/>
        <end position="197"/>
    </location>
</feature>
<sequence length="203" mass="22855">MQDYWALATAQLSQADEVMAGLIARYPHGQMLTRGDAFVTLARAITGQQISIKAADSVWARLVALTEITPAHIAACSVTDIRSCGYSQRKVEYLHDLARHFAAGLIVPSAWDAMSDVEIISDLTQIRGIGQWSAEMFLMFNLLRPDVLPLDDIGLQRAIAQHYPDTLPHTKAKLRQHAERWQPWRSVATWYLWRSLDPVLVAY</sequence>
<dbReference type="SUPFAM" id="SSF48150">
    <property type="entry name" value="DNA-glycosylase"/>
    <property type="match status" value="1"/>
</dbReference>
<dbReference type="Proteomes" id="UP000463939">
    <property type="component" value="Chromosome"/>
</dbReference>
<dbReference type="GO" id="GO:0006285">
    <property type="term" value="P:base-excision repair, AP site formation"/>
    <property type="evidence" value="ECO:0007669"/>
    <property type="project" value="TreeGrafter"/>
</dbReference>
<dbReference type="GO" id="GO:0032993">
    <property type="term" value="C:protein-DNA complex"/>
    <property type="evidence" value="ECO:0007669"/>
    <property type="project" value="TreeGrafter"/>
</dbReference>
<dbReference type="EC" id="3.2.2.21" evidence="3"/>
<accession>A0A809RQ78</accession>
<evidence type="ECO:0000256" key="2">
    <source>
        <dbReference type="ARBA" id="ARBA00010817"/>
    </source>
</evidence>
<dbReference type="Gene3D" id="1.10.340.30">
    <property type="entry name" value="Hypothetical protein, domain 2"/>
    <property type="match status" value="1"/>
</dbReference>
<comment type="similarity">
    <text evidence="2">Belongs to the alkylbase DNA glycosidase AlkA family.</text>
</comment>
<keyword evidence="5" id="KW-0234">DNA repair</keyword>
<evidence type="ECO:0000313" key="7">
    <source>
        <dbReference type="EMBL" id="BBP01001.1"/>
    </source>
</evidence>
<dbReference type="CDD" id="cd00056">
    <property type="entry name" value="ENDO3c"/>
    <property type="match status" value="1"/>
</dbReference>
<dbReference type="EMBL" id="AP021881">
    <property type="protein sequence ID" value="BBP01001.1"/>
    <property type="molecule type" value="Genomic_DNA"/>
</dbReference>
<dbReference type="FunFam" id="1.10.340.30:FF:000004">
    <property type="entry name" value="DNA-3-methyladenine glycosylase II"/>
    <property type="match status" value="1"/>
</dbReference>
<proteinExistence type="inferred from homology"/>
<dbReference type="GO" id="GO:0008725">
    <property type="term" value="F:DNA-3-methyladenine glycosylase activity"/>
    <property type="evidence" value="ECO:0007669"/>
    <property type="project" value="TreeGrafter"/>
</dbReference>
<comment type="catalytic activity">
    <reaction evidence="1">
        <text>Hydrolysis of alkylated DNA, releasing 3-methyladenine, 3-methylguanine, 7-methylguanine and 7-methyladenine.</text>
        <dbReference type="EC" id="3.2.2.21"/>
    </reaction>
</comment>
<dbReference type="Gene3D" id="1.10.1670.40">
    <property type="match status" value="1"/>
</dbReference>
<dbReference type="GO" id="GO:0043916">
    <property type="term" value="F:DNA-7-methylguanine glycosylase activity"/>
    <property type="evidence" value="ECO:0007669"/>
    <property type="project" value="TreeGrafter"/>
</dbReference>
<dbReference type="RefSeq" id="WP_162084835.1">
    <property type="nucleotide sequence ID" value="NZ_AP021881.1"/>
</dbReference>
<keyword evidence="8" id="KW-1185">Reference proteome</keyword>
<dbReference type="InterPro" id="IPR003265">
    <property type="entry name" value="HhH-GPD_domain"/>
</dbReference>
<dbReference type="PANTHER" id="PTHR43003">
    <property type="entry name" value="DNA-3-METHYLADENINE GLYCOSYLASE"/>
    <property type="match status" value="1"/>
</dbReference>
<evidence type="ECO:0000256" key="5">
    <source>
        <dbReference type="ARBA" id="ARBA00023204"/>
    </source>
</evidence>
<evidence type="ECO:0000256" key="4">
    <source>
        <dbReference type="ARBA" id="ARBA00022763"/>
    </source>
</evidence>
<evidence type="ECO:0000256" key="1">
    <source>
        <dbReference type="ARBA" id="ARBA00000086"/>
    </source>
</evidence>
<dbReference type="InterPro" id="IPR011257">
    <property type="entry name" value="DNA_glycosylase"/>
</dbReference>
<keyword evidence="4" id="KW-0227">DNA damage</keyword>
<dbReference type="GO" id="GO:0006307">
    <property type="term" value="P:DNA alkylation repair"/>
    <property type="evidence" value="ECO:0007669"/>
    <property type="project" value="TreeGrafter"/>
</dbReference>
<name>A0A809RQ78_9PROT</name>
<dbReference type="AlphaFoldDB" id="A0A809RQ78"/>
<gene>
    <name evidence="7" type="ORF">SFSGTM_17090</name>
</gene>
<evidence type="ECO:0000256" key="3">
    <source>
        <dbReference type="ARBA" id="ARBA00012000"/>
    </source>
</evidence>
<evidence type="ECO:0000259" key="6">
    <source>
        <dbReference type="SMART" id="SM00478"/>
    </source>
</evidence>
<reference evidence="8" key="1">
    <citation type="submission" date="2019-11" db="EMBL/GenBank/DDBJ databases">
        <title>Isolation and characterization of a novel species in the genus Sulfuriferula.</title>
        <authorList>
            <person name="Mochizuki J."/>
            <person name="Kojima H."/>
            <person name="Fukui M."/>
        </authorList>
    </citation>
    <scope>NUCLEOTIDE SEQUENCE [LARGE SCALE GENOMIC DNA]</scope>
    <source>
        <strain evidence="8">SGTM</strain>
    </source>
</reference>